<feature type="transmembrane region" description="Helical" evidence="6">
    <location>
        <begin position="433"/>
        <end position="457"/>
    </location>
</feature>
<dbReference type="InterPro" id="IPR050833">
    <property type="entry name" value="Poly_Biosynth_Transport"/>
</dbReference>
<name>A0A1V4SNQ7_RUMHU</name>
<keyword evidence="8" id="KW-1185">Reference proteome</keyword>
<feature type="transmembrane region" description="Helical" evidence="6">
    <location>
        <begin position="373"/>
        <end position="393"/>
    </location>
</feature>
<feature type="transmembrane region" description="Helical" evidence="6">
    <location>
        <begin position="313"/>
        <end position="336"/>
    </location>
</feature>
<evidence type="ECO:0000313" key="7">
    <source>
        <dbReference type="EMBL" id="OPX45528.1"/>
    </source>
</evidence>
<feature type="transmembrane region" description="Helical" evidence="6">
    <location>
        <begin position="184"/>
        <end position="206"/>
    </location>
</feature>
<comment type="caution">
    <text evidence="7">The sequence shown here is derived from an EMBL/GenBank/DDBJ whole genome shotgun (WGS) entry which is preliminary data.</text>
</comment>
<dbReference type="STRING" id="48256.CLHUN_09030"/>
<keyword evidence="5 6" id="KW-0472">Membrane</keyword>
<feature type="transmembrane region" description="Helical" evidence="6">
    <location>
        <begin position="342"/>
        <end position="366"/>
    </location>
</feature>
<feature type="transmembrane region" description="Helical" evidence="6">
    <location>
        <begin position="160"/>
        <end position="178"/>
    </location>
</feature>
<keyword evidence="3 6" id="KW-0812">Transmembrane</keyword>
<reference evidence="7 8" key="1">
    <citation type="submission" date="2017-03" db="EMBL/GenBank/DDBJ databases">
        <title>Genome sequence of Clostridium hungatei DSM 14427.</title>
        <authorList>
            <person name="Poehlein A."/>
            <person name="Daniel R."/>
        </authorList>
    </citation>
    <scope>NUCLEOTIDE SEQUENCE [LARGE SCALE GENOMIC DNA]</scope>
    <source>
        <strain evidence="7 8">DSM 14427</strain>
    </source>
</reference>
<dbReference type="GO" id="GO:0005886">
    <property type="term" value="C:plasma membrane"/>
    <property type="evidence" value="ECO:0007669"/>
    <property type="project" value="UniProtKB-SubCell"/>
</dbReference>
<feature type="transmembrane region" description="Helical" evidence="6">
    <location>
        <begin position="12"/>
        <end position="34"/>
    </location>
</feature>
<dbReference type="Pfam" id="PF01943">
    <property type="entry name" value="Polysacc_synt"/>
    <property type="match status" value="1"/>
</dbReference>
<evidence type="ECO:0000256" key="3">
    <source>
        <dbReference type="ARBA" id="ARBA00022692"/>
    </source>
</evidence>
<accession>A0A1V4SNQ7</accession>
<evidence type="ECO:0000313" key="8">
    <source>
        <dbReference type="Proteomes" id="UP000191554"/>
    </source>
</evidence>
<evidence type="ECO:0000256" key="4">
    <source>
        <dbReference type="ARBA" id="ARBA00022989"/>
    </source>
</evidence>
<evidence type="ECO:0000256" key="1">
    <source>
        <dbReference type="ARBA" id="ARBA00004651"/>
    </source>
</evidence>
<gene>
    <name evidence="7" type="primary">epsK</name>
    <name evidence="7" type="ORF">CLHUN_09030</name>
</gene>
<dbReference type="Proteomes" id="UP000191554">
    <property type="component" value="Unassembled WGS sequence"/>
</dbReference>
<dbReference type="EMBL" id="MZGX01000004">
    <property type="protein sequence ID" value="OPX45528.1"/>
    <property type="molecule type" value="Genomic_DNA"/>
</dbReference>
<dbReference type="PANTHER" id="PTHR30250">
    <property type="entry name" value="PST FAMILY PREDICTED COLANIC ACID TRANSPORTER"/>
    <property type="match status" value="1"/>
</dbReference>
<dbReference type="PANTHER" id="PTHR30250:SF26">
    <property type="entry name" value="PSMA PROTEIN"/>
    <property type="match status" value="1"/>
</dbReference>
<feature type="transmembrane region" description="Helical" evidence="6">
    <location>
        <begin position="82"/>
        <end position="108"/>
    </location>
</feature>
<evidence type="ECO:0000256" key="2">
    <source>
        <dbReference type="ARBA" id="ARBA00022475"/>
    </source>
</evidence>
<keyword evidence="4 6" id="KW-1133">Transmembrane helix</keyword>
<feature type="transmembrane region" description="Helical" evidence="6">
    <location>
        <begin position="399"/>
        <end position="421"/>
    </location>
</feature>
<protein>
    <submittedName>
        <fullName evidence="7">Putative membrane protein EpsK</fullName>
    </submittedName>
</protein>
<dbReference type="OrthoDB" id="5751261at2"/>
<sequence>MKINELKWGAALSYTNILLSNVINLAFTPFLLLNLGKSEYGLYTLIGAFVGYMAVLDFGLGNTITRYVAKYRAQNDKQGEQGFLSLAFIIYAVLTVVAICAGMAMLPALPAIFGKSLTSSELDTARRMFEVLIINIGLTLFLNAFTSIMSGYEKFVFPRAVTIVRVIARPLTIIILLLMGHKAFSIVVVDTVLNILLLLVNMFFVFHVMKIKVRYHPHNWPFVKEILLFSVFVFINMIVDQVYWRLGQLVVGIYYGAVPVAIFGLGMQFPGYYMNFSNAISGVFLPRATQMCVDNAPMQELDNLFIKTGRIQFIVIGYILSGFILLGKPFVLLWAGPDYGQVYYIALMAMIPLTIPLIQNVGISILQAKNLHAFRSVMYLIISVVNLGISILLTKEIGIMGAVVGTSISLILGNIIIINIYYKRKVGLDIPRFFKEVLGGLLPAMLISLAAGFAILYIPVWGWAGLLVKGILFTLVYAAATWTTGMNTYEKNLFSGPVVGILRQIRK</sequence>
<dbReference type="InterPro" id="IPR002797">
    <property type="entry name" value="Polysacc_synth"/>
</dbReference>
<feature type="transmembrane region" description="Helical" evidence="6">
    <location>
        <begin position="463"/>
        <end position="482"/>
    </location>
</feature>
<keyword evidence="2" id="KW-1003">Cell membrane</keyword>
<dbReference type="AlphaFoldDB" id="A0A1V4SNQ7"/>
<dbReference type="RefSeq" id="WP_080063355.1">
    <property type="nucleotide sequence ID" value="NZ_MZGX01000004.1"/>
</dbReference>
<feature type="transmembrane region" description="Helical" evidence="6">
    <location>
        <begin position="226"/>
        <end position="246"/>
    </location>
</feature>
<comment type="subcellular location">
    <subcellularLocation>
        <location evidence="1">Cell membrane</location>
        <topology evidence="1">Multi-pass membrane protein</topology>
    </subcellularLocation>
</comment>
<evidence type="ECO:0000256" key="6">
    <source>
        <dbReference type="SAM" id="Phobius"/>
    </source>
</evidence>
<evidence type="ECO:0000256" key="5">
    <source>
        <dbReference type="ARBA" id="ARBA00023136"/>
    </source>
</evidence>
<feature type="transmembrane region" description="Helical" evidence="6">
    <location>
        <begin position="40"/>
        <end position="61"/>
    </location>
</feature>
<organism evidence="7 8">
    <name type="scientific">Ruminiclostridium hungatei</name>
    <name type="common">Clostridium hungatei</name>
    <dbReference type="NCBI Taxonomy" id="48256"/>
    <lineage>
        <taxon>Bacteria</taxon>
        <taxon>Bacillati</taxon>
        <taxon>Bacillota</taxon>
        <taxon>Clostridia</taxon>
        <taxon>Eubacteriales</taxon>
        <taxon>Oscillospiraceae</taxon>
        <taxon>Ruminiclostridium</taxon>
    </lineage>
</organism>
<feature type="transmembrane region" description="Helical" evidence="6">
    <location>
        <begin position="252"/>
        <end position="273"/>
    </location>
</feature>
<proteinExistence type="predicted"/>
<feature type="transmembrane region" description="Helical" evidence="6">
    <location>
        <begin position="128"/>
        <end position="148"/>
    </location>
</feature>